<evidence type="ECO:0000313" key="5">
    <source>
        <dbReference type="Proteomes" id="UP000072933"/>
    </source>
</evidence>
<dbReference type="Pfam" id="PF08878">
    <property type="entry name" value="HamA"/>
    <property type="match status" value="1"/>
</dbReference>
<name>A0A0Z8VPF0_STRSU</name>
<feature type="domain" description="Anti-bacteriophage protein A/HamA C-terminal" evidence="1">
    <location>
        <begin position="64"/>
        <end position="172"/>
    </location>
</feature>
<proteinExistence type="predicted"/>
<dbReference type="AlphaFoldDB" id="A0A0Z8VPF0"/>
<organism evidence="2 5">
    <name type="scientific">Streptococcus suis</name>
    <dbReference type="NCBI Taxonomy" id="1307"/>
    <lineage>
        <taxon>Bacteria</taxon>
        <taxon>Bacillati</taxon>
        <taxon>Bacillota</taxon>
        <taxon>Bacilli</taxon>
        <taxon>Lactobacillales</taxon>
        <taxon>Streptococcaceae</taxon>
        <taxon>Streptococcus</taxon>
    </lineage>
</organism>
<gene>
    <name evidence="2" type="ORF">ERS132370_01770</name>
    <name evidence="3" type="ORF">ERS132525_01298</name>
</gene>
<dbReference type="EMBL" id="FILR01000012">
    <property type="protein sequence ID" value="CYX59613.1"/>
    <property type="molecule type" value="Genomic_DNA"/>
</dbReference>
<accession>A0A0Z8VPF0</accession>
<evidence type="ECO:0000313" key="3">
    <source>
        <dbReference type="EMBL" id="CYX59613.1"/>
    </source>
</evidence>
<evidence type="ECO:0000313" key="2">
    <source>
        <dbReference type="EMBL" id="CYW10468.1"/>
    </source>
</evidence>
<evidence type="ECO:0000259" key="1">
    <source>
        <dbReference type="Pfam" id="PF08878"/>
    </source>
</evidence>
<dbReference type="Proteomes" id="UP000071601">
    <property type="component" value="Unassembled WGS sequence"/>
</dbReference>
<dbReference type="Proteomes" id="UP000072933">
    <property type="component" value="Unassembled WGS sequence"/>
</dbReference>
<sequence length="270" mass="30275">MPLLNNRFEPISQVTTPSKTVQSLSNNEVEVLKAAIPNITLFEKESIKKELVEIAKGKNSTYPVEIIARKIYLNLLKKDRVASTVTGFKDPRINSGFAAEFFLICILRDNGFEQQFCYKNLEENSPKKGFDGVYTRGSEVWLVESKSTHTGTHKDTIDRAYKGISDQLEGRTSNDPWENAASHVRVATANKSLVAKLEKLSVDYMNQNNKKLSECNLIIGSTVVDPVYSNSVSNIHNYIGGHQTWNEKIVVVDLSSQQIFIDIMEEIANG</sequence>
<dbReference type="RefSeq" id="WP_029694501.1">
    <property type="nucleotide sequence ID" value="NZ_CEGZ01000034.1"/>
</dbReference>
<evidence type="ECO:0000313" key="4">
    <source>
        <dbReference type="Proteomes" id="UP000071601"/>
    </source>
</evidence>
<reference evidence="4 5" key="1">
    <citation type="submission" date="2016-02" db="EMBL/GenBank/DDBJ databases">
        <authorList>
            <consortium name="Pathogen Informatics"/>
        </authorList>
    </citation>
    <scope>NUCLEOTIDE SEQUENCE [LARGE SCALE GENOMIC DNA]</scope>
    <source>
        <strain evidence="2 5">LSS8</strain>
        <strain evidence="3 4">SS985</strain>
    </source>
</reference>
<protein>
    <recommendedName>
        <fullName evidence="1">Anti-bacteriophage protein A/HamA C-terminal domain-containing protein</fullName>
    </recommendedName>
</protein>
<dbReference type="InterPro" id="IPR014976">
    <property type="entry name" value="AbpA_HamA_C"/>
</dbReference>
<dbReference type="EMBL" id="FIID01000022">
    <property type="protein sequence ID" value="CYW10468.1"/>
    <property type="molecule type" value="Genomic_DNA"/>
</dbReference>